<comment type="caution">
    <text evidence="1">The sequence shown here is derived from an EMBL/GenBank/DDBJ whole genome shotgun (WGS) entry which is preliminary data.</text>
</comment>
<dbReference type="AlphaFoldDB" id="A0A4Y2LJ33"/>
<dbReference type="Proteomes" id="UP000499080">
    <property type="component" value="Unassembled WGS sequence"/>
</dbReference>
<sequence>MKEFHVVVTYFTWSSVTSYVREERFRLKEKDFFWRKRLWTTEGKSLILALVQDVAKLMIITLSGDNQNKKKLSQYNVGFESEWRGTRVYLSDGNGVL</sequence>
<proteinExistence type="predicted"/>
<dbReference type="EMBL" id="BGPR01005922">
    <property type="protein sequence ID" value="GBN14602.1"/>
    <property type="molecule type" value="Genomic_DNA"/>
</dbReference>
<gene>
    <name evidence="1" type="ORF">AVEN_238365_1</name>
</gene>
<accession>A0A4Y2LJ33</accession>
<evidence type="ECO:0000313" key="2">
    <source>
        <dbReference type="Proteomes" id="UP000499080"/>
    </source>
</evidence>
<name>A0A4Y2LJ33_ARAVE</name>
<reference evidence="1 2" key="1">
    <citation type="journal article" date="2019" name="Sci. Rep.">
        <title>Orb-weaving spider Araneus ventricosus genome elucidates the spidroin gene catalogue.</title>
        <authorList>
            <person name="Kono N."/>
            <person name="Nakamura H."/>
            <person name="Ohtoshi R."/>
            <person name="Moran D.A.P."/>
            <person name="Shinohara A."/>
            <person name="Yoshida Y."/>
            <person name="Fujiwara M."/>
            <person name="Mori M."/>
            <person name="Tomita M."/>
            <person name="Arakawa K."/>
        </authorList>
    </citation>
    <scope>NUCLEOTIDE SEQUENCE [LARGE SCALE GENOMIC DNA]</scope>
</reference>
<evidence type="ECO:0000313" key="1">
    <source>
        <dbReference type="EMBL" id="GBN14602.1"/>
    </source>
</evidence>
<keyword evidence="2" id="KW-1185">Reference proteome</keyword>
<protein>
    <submittedName>
        <fullName evidence="1">Uncharacterized protein</fullName>
    </submittedName>
</protein>
<organism evidence="1 2">
    <name type="scientific">Araneus ventricosus</name>
    <name type="common">Orbweaver spider</name>
    <name type="synonym">Epeira ventricosa</name>
    <dbReference type="NCBI Taxonomy" id="182803"/>
    <lineage>
        <taxon>Eukaryota</taxon>
        <taxon>Metazoa</taxon>
        <taxon>Ecdysozoa</taxon>
        <taxon>Arthropoda</taxon>
        <taxon>Chelicerata</taxon>
        <taxon>Arachnida</taxon>
        <taxon>Araneae</taxon>
        <taxon>Araneomorphae</taxon>
        <taxon>Entelegynae</taxon>
        <taxon>Araneoidea</taxon>
        <taxon>Araneidae</taxon>
        <taxon>Araneus</taxon>
    </lineage>
</organism>